<evidence type="ECO:0000256" key="4">
    <source>
        <dbReference type="ARBA" id="ARBA00023163"/>
    </source>
</evidence>
<keyword evidence="7" id="KW-0240">DNA-directed RNA polymerase</keyword>
<evidence type="ECO:0000313" key="8">
    <source>
        <dbReference type="Proteomes" id="UP000326509"/>
    </source>
</evidence>
<dbReference type="GO" id="GO:0006352">
    <property type="term" value="P:DNA-templated transcription initiation"/>
    <property type="evidence" value="ECO:0007669"/>
    <property type="project" value="InterPro"/>
</dbReference>
<evidence type="ECO:0000256" key="3">
    <source>
        <dbReference type="ARBA" id="ARBA00023082"/>
    </source>
</evidence>
<dbReference type="Proteomes" id="UP000326509">
    <property type="component" value="Unassembled WGS sequence"/>
</dbReference>
<dbReference type="InterPro" id="IPR013324">
    <property type="entry name" value="RNA_pol_sigma_r3/r4-like"/>
</dbReference>
<dbReference type="NCBIfam" id="TIGR02937">
    <property type="entry name" value="sigma70-ECF"/>
    <property type="match status" value="1"/>
</dbReference>
<evidence type="ECO:0000256" key="1">
    <source>
        <dbReference type="ARBA" id="ARBA00010641"/>
    </source>
</evidence>
<name>A0A5J4J162_9FLAO</name>
<dbReference type="InterPro" id="IPR039425">
    <property type="entry name" value="RNA_pol_sigma-70-like"/>
</dbReference>
<dbReference type="EMBL" id="BKCG01000004">
    <property type="protein sequence ID" value="GER59728.1"/>
    <property type="molecule type" value="Genomic_DNA"/>
</dbReference>
<organism evidence="7 8">
    <name type="scientific">Patiriisocius marinus</name>
    <dbReference type="NCBI Taxonomy" id="1397112"/>
    <lineage>
        <taxon>Bacteria</taxon>
        <taxon>Pseudomonadati</taxon>
        <taxon>Bacteroidota</taxon>
        <taxon>Flavobacteriia</taxon>
        <taxon>Flavobacteriales</taxon>
        <taxon>Flavobacteriaceae</taxon>
        <taxon>Patiriisocius</taxon>
    </lineage>
</organism>
<dbReference type="Gene3D" id="1.10.10.10">
    <property type="entry name" value="Winged helix-like DNA-binding domain superfamily/Winged helix DNA-binding domain"/>
    <property type="match status" value="1"/>
</dbReference>
<feature type="domain" description="RNA polymerase sigma-70 region 2" evidence="5">
    <location>
        <begin position="21"/>
        <end position="87"/>
    </location>
</feature>
<gene>
    <name evidence="7" type="ORF">ULMA_18360</name>
</gene>
<dbReference type="PANTHER" id="PTHR43133:SF51">
    <property type="entry name" value="RNA POLYMERASE SIGMA FACTOR"/>
    <property type="match status" value="1"/>
</dbReference>
<dbReference type="InterPro" id="IPR036388">
    <property type="entry name" value="WH-like_DNA-bd_sf"/>
</dbReference>
<comment type="caution">
    <text evidence="7">The sequence shown here is derived from an EMBL/GenBank/DDBJ whole genome shotgun (WGS) entry which is preliminary data.</text>
</comment>
<keyword evidence="3" id="KW-0731">Sigma factor</keyword>
<dbReference type="SUPFAM" id="SSF88659">
    <property type="entry name" value="Sigma3 and sigma4 domains of RNA polymerase sigma factors"/>
    <property type="match status" value="1"/>
</dbReference>
<dbReference type="AlphaFoldDB" id="A0A5J4J162"/>
<dbReference type="InterPro" id="IPR007627">
    <property type="entry name" value="RNA_pol_sigma70_r2"/>
</dbReference>
<dbReference type="GO" id="GO:0003677">
    <property type="term" value="F:DNA binding"/>
    <property type="evidence" value="ECO:0007669"/>
    <property type="project" value="InterPro"/>
</dbReference>
<sequence>MSNSLLVEQCRANNAKAQMALYKQYCDGMFIVASRYLKNTAEAEDAMQESFIKAFKKIEQFSGDVTFGAWLKRIVINTCLDAIKKKKAHFEEINDDVLRLEDDEGDAGWEVEDGTTMDEITSAIEKLSPNYKAVVKLFLLEGYDHQEIAQVLDITESASRTNLHRGKIQLKEQLKHLQYGTGY</sequence>
<reference evidence="7 8" key="1">
    <citation type="submission" date="2019-08" db="EMBL/GenBank/DDBJ databases">
        <title>Draft genome sequence of Ulvibacter marinus type strain NBRC 109484.</title>
        <authorList>
            <person name="Kawano K."/>
            <person name="Ushijima N."/>
            <person name="Kihara M."/>
            <person name="Itoh H."/>
        </authorList>
    </citation>
    <scope>NUCLEOTIDE SEQUENCE [LARGE SCALE GENOMIC DNA]</scope>
    <source>
        <strain evidence="7 8">NBRC 109484</strain>
    </source>
</reference>
<accession>A0A5J4J162</accession>
<dbReference type="RefSeq" id="WP_151674183.1">
    <property type="nucleotide sequence ID" value="NZ_BKCG01000004.1"/>
</dbReference>
<keyword evidence="4" id="KW-0804">Transcription</keyword>
<dbReference type="PANTHER" id="PTHR43133">
    <property type="entry name" value="RNA POLYMERASE ECF-TYPE SIGMA FACTO"/>
    <property type="match status" value="1"/>
</dbReference>
<dbReference type="Pfam" id="PF04542">
    <property type="entry name" value="Sigma70_r2"/>
    <property type="match status" value="1"/>
</dbReference>
<dbReference type="GO" id="GO:0000428">
    <property type="term" value="C:DNA-directed RNA polymerase complex"/>
    <property type="evidence" value="ECO:0007669"/>
    <property type="project" value="UniProtKB-KW"/>
</dbReference>
<dbReference type="InterPro" id="IPR013325">
    <property type="entry name" value="RNA_pol_sigma_r2"/>
</dbReference>
<dbReference type="OrthoDB" id="1160671at2"/>
<dbReference type="Pfam" id="PF08281">
    <property type="entry name" value="Sigma70_r4_2"/>
    <property type="match status" value="1"/>
</dbReference>
<dbReference type="Gene3D" id="1.10.1740.10">
    <property type="match status" value="1"/>
</dbReference>
<comment type="similarity">
    <text evidence="1">Belongs to the sigma-70 factor family. ECF subfamily.</text>
</comment>
<protein>
    <submittedName>
        <fullName evidence="7">DNA-directed RNA polymerase sigma-70 factor</fullName>
    </submittedName>
</protein>
<dbReference type="InterPro" id="IPR013249">
    <property type="entry name" value="RNA_pol_sigma70_r4_t2"/>
</dbReference>
<evidence type="ECO:0000259" key="6">
    <source>
        <dbReference type="Pfam" id="PF08281"/>
    </source>
</evidence>
<dbReference type="GO" id="GO:0016987">
    <property type="term" value="F:sigma factor activity"/>
    <property type="evidence" value="ECO:0007669"/>
    <property type="project" value="UniProtKB-KW"/>
</dbReference>
<dbReference type="SUPFAM" id="SSF88946">
    <property type="entry name" value="Sigma2 domain of RNA polymerase sigma factors"/>
    <property type="match status" value="1"/>
</dbReference>
<proteinExistence type="inferred from homology"/>
<keyword evidence="8" id="KW-1185">Reference proteome</keyword>
<keyword evidence="2" id="KW-0805">Transcription regulation</keyword>
<dbReference type="CDD" id="cd06171">
    <property type="entry name" value="Sigma70_r4"/>
    <property type="match status" value="1"/>
</dbReference>
<evidence type="ECO:0000256" key="2">
    <source>
        <dbReference type="ARBA" id="ARBA00023015"/>
    </source>
</evidence>
<dbReference type="InterPro" id="IPR014284">
    <property type="entry name" value="RNA_pol_sigma-70_dom"/>
</dbReference>
<evidence type="ECO:0000259" key="5">
    <source>
        <dbReference type="Pfam" id="PF04542"/>
    </source>
</evidence>
<evidence type="ECO:0000313" key="7">
    <source>
        <dbReference type="EMBL" id="GER59728.1"/>
    </source>
</evidence>
<feature type="domain" description="RNA polymerase sigma factor 70 region 4 type 2" evidence="6">
    <location>
        <begin position="118"/>
        <end position="170"/>
    </location>
</feature>